<feature type="compositionally biased region" description="Low complexity" evidence="1">
    <location>
        <begin position="411"/>
        <end position="426"/>
    </location>
</feature>
<dbReference type="EMBL" id="BOOQ01000002">
    <property type="protein sequence ID" value="GII44120.1"/>
    <property type="molecule type" value="Genomic_DNA"/>
</dbReference>
<comment type="caution">
    <text evidence="3">The sequence shown here is derived from an EMBL/GenBank/DDBJ whole genome shotgun (WGS) entry which is preliminary data.</text>
</comment>
<evidence type="ECO:0000256" key="1">
    <source>
        <dbReference type="SAM" id="MobiDB-lite"/>
    </source>
</evidence>
<feature type="region of interest" description="Disordered" evidence="1">
    <location>
        <begin position="149"/>
        <end position="280"/>
    </location>
</feature>
<feature type="domain" description="DUF222" evidence="2">
    <location>
        <begin position="3"/>
        <end position="137"/>
    </location>
</feature>
<dbReference type="CDD" id="cd00085">
    <property type="entry name" value="HNHc"/>
    <property type="match status" value="1"/>
</dbReference>
<proteinExistence type="predicted"/>
<organism evidence="3 4">
    <name type="scientific">Planotetraspora silvatica</name>
    <dbReference type="NCBI Taxonomy" id="234614"/>
    <lineage>
        <taxon>Bacteria</taxon>
        <taxon>Bacillati</taxon>
        <taxon>Actinomycetota</taxon>
        <taxon>Actinomycetes</taxon>
        <taxon>Streptosporangiales</taxon>
        <taxon>Streptosporangiaceae</taxon>
        <taxon>Planotetraspora</taxon>
    </lineage>
</organism>
<protein>
    <recommendedName>
        <fullName evidence="2">DUF222 domain-containing protein</fullName>
    </recommendedName>
</protein>
<dbReference type="InterPro" id="IPR003615">
    <property type="entry name" value="HNH_nuc"/>
</dbReference>
<reference evidence="3" key="1">
    <citation type="submission" date="2021-01" db="EMBL/GenBank/DDBJ databases">
        <title>Whole genome shotgun sequence of Planotetraspora silvatica NBRC 100141.</title>
        <authorList>
            <person name="Komaki H."/>
            <person name="Tamura T."/>
        </authorList>
    </citation>
    <scope>NUCLEOTIDE SEQUENCE</scope>
    <source>
        <strain evidence="3">NBRC 100141</strain>
    </source>
</reference>
<evidence type="ECO:0000259" key="2">
    <source>
        <dbReference type="Pfam" id="PF02720"/>
    </source>
</evidence>
<dbReference type="Pfam" id="PF02720">
    <property type="entry name" value="DUF222"/>
    <property type="match status" value="1"/>
</dbReference>
<feature type="region of interest" description="Disordered" evidence="1">
    <location>
        <begin position="411"/>
        <end position="446"/>
    </location>
</feature>
<keyword evidence="4" id="KW-1185">Reference proteome</keyword>
<dbReference type="AlphaFoldDB" id="A0A8J3XKD2"/>
<dbReference type="InterPro" id="IPR003870">
    <property type="entry name" value="DUF222"/>
</dbReference>
<feature type="compositionally biased region" description="Low complexity" evidence="1">
    <location>
        <begin position="235"/>
        <end position="267"/>
    </location>
</feature>
<dbReference type="Proteomes" id="UP000644610">
    <property type="component" value="Unassembled WGS sequence"/>
</dbReference>
<accession>A0A8J3XKD2</accession>
<evidence type="ECO:0000313" key="4">
    <source>
        <dbReference type="Proteomes" id="UP000644610"/>
    </source>
</evidence>
<name>A0A8J3XKD2_9ACTN</name>
<evidence type="ECO:0000313" key="3">
    <source>
        <dbReference type="EMBL" id="GII44120.1"/>
    </source>
</evidence>
<feature type="compositionally biased region" description="Basic and acidic residues" evidence="1">
    <location>
        <begin position="149"/>
        <end position="190"/>
    </location>
</feature>
<sequence>MRFAEGSLSEGQVSAICAATSGLTDEQAGIAEPILVGLADRASPAEVAKAGWYLRELLDPGQAGKEGDDDYGRRFLVVRPTGSGGLEGEFRLPREAAARLRTWLDAYAKPRVEGDERPLRVRNADALIALLENKITTELLVLVNAESLPKDHPARNDADEAGEGDHADKATVGHPGREPEFDEGDSRHTSDQITPNQITPDQLANGQTVSGQTDGAHHRAGQTAGRQDTRSRHTAGQAAGGQAMYGRQAAGHAADAQARAAQTARGQTDPSGPWGSVPGRPGLGWTVPGLLLATGQLLSQDDINRLARTSSLVRMVMDADGQVLDMGRAVRLATGAQRRAVYARYATCWIDGCPLPATLCQIDHADNWVDGGMTDLRLLGPACQFHDRDRYRHPDRYQRRREGKDRWAYTYTGRRYTTRRSPSSRASRSRDTQDSASAGGRGPNAP</sequence>
<gene>
    <name evidence="3" type="ORF">Psi02_05440</name>
</gene>
<feature type="compositionally biased region" description="Polar residues" evidence="1">
    <location>
        <begin position="191"/>
        <end position="213"/>
    </location>
</feature>